<dbReference type="PANTHER" id="PTHR43393:SF2">
    <property type="entry name" value="CYTOKININ RIBOSIDE 5'-MONOPHOSPHATE PHOSPHORIBOHYDROLASE"/>
    <property type="match status" value="1"/>
</dbReference>
<dbReference type="GO" id="GO:0005829">
    <property type="term" value="C:cytosol"/>
    <property type="evidence" value="ECO:0007669"/>
    <property type="project" value="TreeGrafter"/>
</dbReference>
<accession>A0A7V8VDY8</accession>
<dbReference type="Gene3D" id="3.40.50.450">
    <property type="match status" value="1"/>
</dbReference>
<dbReference type="Proteomes" id="UP000542342">
    <property type="component" value="Unassembled WGS sequence"/>
</dbReference>
<dbReference type="InterPro" id="IPR031100">
    <property type="entry name" value="LOG_fam"/>
</dbReference>
<sequence>MIQESQPLPRTPFHTSLDGEGGESSAARSSTAPPDVEDYALQIKETADKLLHDQASRGDMRLLATAVRELRYCFKIFSAYRHRRKVSIFGSARTPPQHPAYKAAEEFGRRIASAGWMVITGAGSGIMEAGHRGAGRDASFGLNILLPFEQAANPVVQGDPKLVTMRYFFTRKLMFIKESDAVVLFPGGFGTHDECFEALTLIQTGKSHLFPIVMVDEPGGNYWQLWQRFIQEGLVDRGYISRHDTSLYRITDSVEEAVRQVTSFYRVYHSLRYVRGELVLRLQQPLPPALLQRIREEFRDILSGGDFELLPGALPEESNEPELAHLPRLKFRFQRQAVGRLRQLVDLINAEA</sequence>
<dbReference type="GO" id="GO:0009691">
    <property type="term" value="P:cytokinin biosynthetic process"/>
    <property type="evidence" value="ECO:0007669"/>
    <property type="project" value="InterPro"/>
</dbReference>
<keyword evidence="6" id="KW-1185">Reference proteome</keyword>
<reference evidence="5 6" key="1">
    <citation type="submission" date="2020-07" db="EMBL/GenBank/DDBJ databases">
        <title>Thermogemmata thermophila gen. nov., sp. nov., a novel moderate thermophilic planctomycete from a Kamchatka hot spring.</title>
        <authorList>
            <person name="Elcheninov A.G."/>
            <person name="Podosokorskaya O.A."/>
            <person name="Kovaleva O.L."/>
            <person name="Novikov A."/>
            <person name="Bonch-Osmolovskaya E.A."/>
            <person name="Toshchakov S.V."/>
            <person name="Kublanov I.V."/>
        </authorList>
    </citation>
    <scope>NUCLEOTIDE SEQUENCE [LARGE SCALE GENOMIC DNA]</scope>
    <source>
        <strain evidence="5 6">2918</strain>
    </source>
</reference>
<dbReference type="AlphaFoldDB" id="A0A7V8VDY8"/>
<evidence type="ECO:0000256" key="2">
    <source>
        <dbReference type="ARBA" id="ARBA00011985"/>
    </source>
</evidence>
<comment type="catalytic activity">
    <reaction evidence="1">
        <text>AMP + H2O = D-ribose 5-phosphate + adenine</text>
        <dbReference type="Rhea" id="RHEA:20129"/>
        <dbReference type="ChEBI" id="CHEBI:15377"/>
        <dbReference type="ChEBI" id="CHEBI:16708"/>
        <dbReference type="ChEBI" id="CHEBI:78346"/>
        <dbReference type="ChEBI" id="CHEBI:456215"/>
        <dbReference type="EC" id="3.2.2.4"/>
    </reaction>
</comment>
<proteinExistence type="predicted"/>
<evidence type="ECO:0000313" key="6">
    <source>
        <dbReference type="Proteomes" id="UP000542342"/>
    </source>
</evidence>
<dbReference type="InterPro" id="IPR052341">
    <property type="entry name" value="LOG_family_nucleotidases"/>
</dbReference>
<evidence type="ECO:0000256" key="1">
    <source>
        <dbReference type="ARBA" id="ARBA00000274"/>
    </source>
</evidence>
<dbReference type="EMBL" id="JACEFB010000005">
    <property type="protein sequence ID" value="MBA2226280.1"/>
    <property type="molecule type" value="Genomic_DNA"/>
</dbReference>
<dbReference type="SUPFAM" id="SSF102405">
    <property type="entry name" value="MCP/YpsA-like"/>
    <property type="match status" value="1"/>
</dbReference>
<dbReference type="GO" id="GO:0008714">
    <property type="term" value="F:AMP nucleosidase activity"/>
    <property type="evidence" value="ECO:0007669"/>
    <property type="project" value="UniProtKB-EC"/>
</dbReference>
<dbReference type="EC" id="3.2.2.4" evidence="2"/>
<dbReference type="PANTHER" id="PTHR43393">
    <property type="entry name" value="CYTOKININ RIBOSIDE 5'-MONOPHOSPHATE PHOSPHORIBOHYDROLASE"/>
    <property type="match status" value="1"/>
</dbReference>
<feature type="region of interest" description="Disordered" evidence="4">
    <location>
        <begin position="1"/>
        <end position="35"/>
    </location>
</feature>
<comment type="caution">
    <text evidence="5">The sequence shown here is derived from an EMBL/GenBank/DDBJ whole genome shotgun (WGS) entry which is preliminary data.</text>
</comment>
<gene>
    <name evidence="5" type="ORF">H0921_08930</name>
</gene>
<dbReference type="Pfam" id="PF03641">
    <property type="entry name" value="Lysine_decarbox"/>
    <property type="match status" value="1"/>
</dbReference>
<dbReference type="NCBIfam" id="TIGR00730">
    <property type="entry name" value="Rossman fold protein, TIGR00730 family"/>
    <property type="match status" value="1"/>
</dbReference>
<organism evidence="5 6">
    <name type="scientific">Thermogemmata fonticola</name>
    <dbReference type="NCBI Taxonomy" id="2755323"/>
    <lineage>
        <taxon>Bacteria</taxon>
        <taxon>Pseudomonadati</taxon>
        <taxon>Planctomycetota</taxon>
        <taxon>Planctomycetia</taxon>
        <taxon>Gemmatales</taxon>
        <taxon>Gemmataceae</taxon>
        <taxon>Thermogemmata</taxon>
    </lineage>
</organism>
<evidence type="ECO:0000313" key="5">
    <source>
        <dbReference type="EMBL" id="MBA2226280.1"/>
    </source>
</evidence>
<evidence type="ECO:0000256" key="3">
    <source>
        <dbReference type="ARBA" id="ARBA00031983"/>
    </source>
</evidence>
<dbReference type="InterPro" id="IPR005269">
    <property type="entry name" value="LOG"/>
</dbReference>
<dbReference type="RefSeq" id="WP_194537720.1">
    <property type="nucleotide sequence ID" value="NZ_JACEFB010000005.1"/>
</dbReference>
<name>A0A7V8VDY8_9BACT</name>
<evidence type="ECO:0000256" key="4">
    <source>
        <dbReference type="SAM" id="MobiDB-lite"/>
    </source>
</evidence>
<protein>
    <recommendedName>
        <fullName evidence="3">AMP nucleosidase</fullName>
        <ecNumber evidence="2">3.2.2.4</ecNumber>
    </recommendedName>
    <alternativeName>
        <fullName evidence="3">AMP nucleosidase</fullName>
    </alternativeName>
</protein>